<evidence type="ECO:0000313" key="15">
    <source>
        <dbReference type="EMBL" id="CAH1715430.1"/>
    </source>
</evidence>
<dbReference type="GO" id="GO:0005737">
    <property type="term" value="C:cytoplasm"/>
    <property type="evidence" value="ECO:0007669"/>
    <property type="project" value="TreeGrafter"/>
</dbReference>
<keyword evidence="9 14" id="KW-0472">Membrane</keyword>
<dbReference type="GO" id="GO:0005886">
    <property type="term" value="C:plasma membrane"/>
    <property type="evidence" value="ECO:0007669"/>
    <property type="project" value="UniProtKB-SubCell"/>
</dbReference>
<protein>
    <recommendedName>
        <fullName evidence="13">Sensory neuron membrane protein 2</fullName>
    </recommendedName>
</protein>
<keyword evidence="16" id="KW-1185">Reference proteome</keyword>
<comment type="subcellular location">
    <subcellularLocation>
        <location evidence="2">Cell membrane</location>
    </subcellularLocation>
</comment>
<feature type="transmembrane region" description="Helical" evidence="14">
    <location>
        <begin position="7"/>
        <end position="27"/>
    </location>
</feature>
<dbReference type="PRINTS" id="PR01609">
    <property type="entry name" value="CD36FAMILY"/>
</dbReference>
<feature type="transmembrane region" description="Helical" evidence="14">
    <location>
        <begin position="477"/>
        <end position="499"/>
    </location>
</feature>
<proteinExistence type="inferred from homology"/>
<keyword evidence="8 14" id="KW-1133">Transmembrane helix</keyword>
<evidence type="ECO:0000256" key="7">
    <source>
        <dbReference type="ARBA" id="ARBA00022725"/>
    </source>
</evidence>
<organism evidence="15 16">
    <name type="scientific">Chironomus riparius</name>
    <dbReference type="NCBI Taxonomy" id="315576"/>
    <lineage>
        <taxon>Eukaryota</taxon>
        <taxon>Metazoa</taxon>
        <taxon>Ecdysozoa</taxon>
        <taxon>Arthropoda</taxon>
        <taxon>Hexapoda</taxon>
        <taxon>Insecta</taxon>
        <taxon>Pterygota</taxon>
        <taxon>Neoptera</taxon>
        <taxon>Endopterygota</taxon>
        <taxon>Diptera</taxon>
        <taxon>Nematocera</taxon>
        <taxon>Chironomoidea</taxon>
        <taxon>Chironomidae</taxon>
        <taxon>Chironominae</taxon>
        <taxon>Chironomus</taxon>
    </lineage>
</organism>
<keyword evidence="7" id="KW-0552">Olfaction</keyword>
<evidence type="ECO:0000256" key="5">
    <source>
        <dbReference type="ARBA" id="ARBA00022606"/>
    </source>
</evidence>
<dbReference type="PANTHER" id="PTHR11923">
    <property type="entry name" value="SCAVENGER RECEPTOR CLASS B TYPE-1 SR-B1"/>
    <property type="match status" value="1"/>
</dbReference>
<evidence type="ECO:0000256" key="12">
    <source>
        <dbReference type="ARBA" id="ARBA00023180"/>
    </source>
</evidence>
<reference evidence="15" key="1">
    <citation type="submission" date="2022-01" db="EMBL/GenBank/DDBJ databases">
        <authorList>
            <person name="King R."/>
        </authorList>
    </citation>
    <scope>NUCLEOTIDE SEQUENCE</scope>
</reference>
<dbReference type="GO" id="GO:0007608">
    <property type="term" value="P:sensory perception of smell"/>
    <property type="evidence" value="ECO:0007669"/>
    <property type="project" value="UniProtKB-KW"/>
</dbReference>
<sequence>MSNWILVGPIVGIVLLASGLILGYLVFPPIVTKTIVESVQIVKDSDQYGRWKEVPQPLDFKVYIFNVTNPLEVQQGGTPRVEEIGPYVYLQYRRKYNIRFSRDNEQVSYYQQQTFKFDAERSHPYREDDPIVVLNMHMNSIIQTIEHDSPFILSMLNGELKNIFGPDATSMFMTTTPKKFLFDGVEFCKDAVGVAQLVCMTVEDRKSQSITKSDDGRGLKFSMFSHKNVTHDGLYEINTGIRRLEKLMKIERWNEQKTLKTWKADKFGAPSVCQYINGTDGSAVAPFREKNDNFYIYSSDICRSVQLFYQRETEYKGIPGYRYETRENFLTDIGPCYGNECFCIDKISGALKEDNGCLYSGAIDLTDCLDAPIVATLPHFYGGHPTYEKMIDGINPNPEKHQIFLEVEPRTGSPLRGGKKAQFNMFLKKIDYITMTSNFKTPRLFPVLWVDEGIELNDEMAGLIKNDLINTLLILDIVQWTLVGVGAALIVGMLIWFFLAKKRMSKTSSTEIITDASTSKSEVN</sequence>
<evidence type="ECO:0000256" key="1">
    <source>
        <dbReference type="ARBA" id="ARBA00003156"/>
    </source>
</evidence>
<dbReference type="InterPro" id="IPR002159">
    <property type="entry name" value="CD36_fam"/>
</dbReference>
<dbReference type="Pfam" id="PF01130">
    <property type="entry name" value="CD36"/>
    <property type="match status" value="1"/>
</dbReference>
<keyword evidence="4" id="KW-1003">Cell membrane</keyword>
<keyword evidence="5" id="KW-0716">Sensory transduction</keyword>
<dbReference type="Proteomes" id="UP001153620">
    <property type="component" value="Chromosome 1"/>
</dbReference>
<keyword evidence="11" id="KW-0675">Receptor</keyword>
<keyword evidence="6 14" id="KW-0812">Transmembrane</keyword>
<dbReference type="EMBL" id="OU895877">
    <property type="protein sequence ID" value="CAH1715430.1"/>
    <property type="molecule type" value="Genomic_DNA"/>
</dbReference>
<comment type="function">
    <text evidence="1">Plays an olfactory role that is not restricted to pheromone sensitivity.</text>
</comment>
<evidence type="ECO:0000313" key="16">
    <source>
        <dbReference type="Proteomes" id="UP001153620"/>
    </source>
</evidence>
<comment type="similarity">
    <text evidence="3">Belongs to the CD36 family.</text>
</comment>
<dbReference type="GO" id="GO:0005044">
    <property type="term" value="F:scavenger receptor activity"/>
    <property type="evidence" value="ECO:0007669"/>
    <property type="project" value="TreeGrafter"/>
</dbReference>
<gene>
    <name evidence="15" type="ORF">CHIRRI_LOCUS3877</name>
</gene>
<evidence type="ECO:0000256" key="14">
    <source>
        <dbReference type="SAM" id="Phobius"/>
    </source>
</evidence>
<evidence type="ECO:0000256" key="4">
    <source>
        <dbReference type="ARBA" id="ARBA00022475"/>
    </source>
</evidence>
<keyword evidence="12" id="KW-0325">Glycoprotein</keyword>
<evidence type="ECO:0000256" key="6">
    <source>
        <dbReference type="ARBA" id="ARBA00022692"/>
    </source>
</evidence>
<accession>A0A9P0ISQ1</accession>
<reference evidence="15" key="2">
    <citation type="submission" date="2022-10" db="EMBL/GenBank/DDBJ databases">
        <authorList>
            <consortium name="ENA_rothamsted_submissions"/>
            <consortium name="culmorum"/>
            <person name="King R."/>
        </authorList>
    </citation>
    <scope>NUCLEOTIDE SEQUENCE</scope>
</reference>
<evidence type="ECO:0000256" key="13">
    <source>
        <dbReference type="ARBA" id="ARBA00040645"/>
    </source>
</evidence>
<dbReference type="AlphaFoldDB" id="A0A9P0ISQ1"/>
<evidence type="ECO:0000256" key="9">
    <source>
        <dbReference type="ARBA" id="ARBA00023136"/>
    </source>
</evidence>
<keyword evidence="10" id="KW-1015">Disulfide bond</keyword>
<dbReference type="PANTHER" id="PTHR11923:SF109">
    <property type="entry name" value="SENSORY NEURON MEMBRANE PROTEIN 2"/>
    <property type="match status" value="1"/>
</dbReference>
<evidence type="ECO:0000256" key="3">
    <source>
        <dbReference type="ARBA" id="ARBA00010532"/>
    </source>
</evidence>
<name>A0A9P0ISQ1_9DIPT</name>
<evidence type="ECO:0000256" key="11">
    <source>
        <dbReference type="ARBA" id="ARBA00023170"/>
    </source>
</evidence>
<evidence type="ECO:0000256" key="10">
    <source>
        <dbReference type="ARBA" id="ARBA00023157"/>
    </source>
</evidence>
<evidence type="ECO:0000256" key="8">
    <source>
        <dbReference type="ARBA" id="ARBA00022989"/>
    </source>
</evidence>
<evidence type="ECO:0000256" key="2">
    <source>
        <dbReference type="ARBA" id="ARBA00004236"/>
    </source>
</evidence>